<evidence type="ECO:0000313" key="2">
    <source>
        <dbReference type="Proteomes" id="UP001177021"/>
    </source>
</evidence>
<protein>
    <submittedName>
        <fullName evidence="1">Uncharacterized protein</fullName>
    </submittedName>
</protein>
<keyword evidence="2" id="KW-1185">Reference proteome</keyword>
<dbReference type="EMBL" id="CASHSV030000076">
    <property type="protein sequence ID" value="CAJ2645349.1"/>
    <property type="molecule type" value="Genomic_DNA"/>
</dbReference>
<sequence>MGDSIQLLVEKLIEGNAKMLLLSKQMYQQTLGLKEEIGRMREGIQKVKEIDSGSLKNSSKQPNQKFPVTTTLTPSNAKNVIDSGSPQNSSELSVKKLPARPMVTPSVTKSHTTVVDVIEENHDEDVIVLEVKNGGEAMFDETVSVVQRRKEKTSVIEAPPVPDPPDPGRLAAAPPKPKPPDPLELPPSKSKPLDPLSPKSNPWDSNQLATELTRRAPPPKPPDHNNYVDENGSSPPLESLVVDSSVKVVAMTSKKSRVSRTNLIEKKDRRVVWVFYIVGPAFDSIVDLTLLREGCKRENGVLQNWSVILNRVGQAQTNIGLLGDDFRAWADMNIWELSQRQLWQEVHSDDVSEYVKSAKFLLEHKWAGILPSADDDLHAAKTKAYVVGGLVKILVAGTNFFSCEPSNMYINSVCFIVTEGMKGMCLTHEVAAVSLIYSLMQEGSTCLKCTLVSTDMGVKVMLTLEALNHIDCYVENCHLFKRNLPLVSIVGKYMCIRILYVRVKNVMDVGVRCFEKYSDFSGFITNYQFGGTIIERDLVVVSFLDIAMACMTKVNIVGLEVKFTFNLHERVNEIKSNEEAIIFTGRQTTSLLVYWKTYCCDLKLVKNTRSSFSFVYDRGKLWEILFDVGNHKLDVIALSLKICNQWLFFGLWSRAQIYHQHQDYNGKVKNDIRYQFPNILVQLVSNFKRIPVWSFSKLMTLPNAMGAIIEVYW</sequence>
<name>A0ACB0JKG2_TRIPR</name>
<proteinExistence type="predicted"/>
<dbReference type="Proteomes" id="UP001177021">
    <property type="component" value="Unassembled WGS sequence"/>
</dbReference>
<reference evidence="1" key="1">
    <citation type="submission" date="2023-10" db="EMBL/GenBank/DDBJ databases">
        <authorList>
            <person name="Rodriguez Cubillos JULIANA M."/>
            <person name="De Vega J."/>
        </authorList>
    </citation>
    <scope>NUCLEOTIDE SEQUENCE</scope>
</reference>
<gene>
    <name evidence="1" type="ORF">MILVUS5_LOCUS14260</name>
</gene>
<organism evidence="1 2">
    <name type="scientific">Trifolium pratense</name>
    <name type="common">Red clover</name>
    <dbReference type="NCBI Taxonomy" id="57577"/>
    <lineage>
        <taxon>Eukaryota</taxon>
        <taxon>Viridiplantae</taxon>
        <taxon>Streptophyta</taxon>
        <taxon>Embryophyta</taxon>
        <taxon>Tracheophyta</taxon>
        <taxon>Spermatophyta</taxon>
        <taxon>Magnoliopsida</taxon>
        <taxon>eudicotyledons</taxon>
        <taxon>Gunneridae</taxon>
        <taxon>Pentapetalae</taxon>
        <taxon>rosids</taxon>
        <taxon>fabids</taxon>
        <taxon>Fabales</taxon>
        <taxon>Fabaceae</taxon>
        <taxon>Papilionoideae</taxon>
        <taxon>50 kb inversion clade</taxon>
        <taxon>NPAAA clade</taxon>
        <taxon>Hologalegina</taxon>
        <taxon>IRL clade</taxon>
        <taxon>Trifolieae</taxon>
        <taxon>Trifolium</taxon>
    </lineage>
</organism>
<comment type="caution">
    <text evidence="1">The sequence shown here is derived from an EMBL/GenBank/DDBJ whole genome shotgun (WGS) entry which is preliminary data.</text>
</comment>
<evidence type="ECO:0000313" key="1">
    <source>
        <dbReference type="EMBL" id="CAJ2645349.1"/>
    </source>
</evidence>
<accession>A0ACB0JKG2</accession>